<dbReference type="EMBL" id="PKUS01000023">
    <property type="protein sequence ID" value="PLW67821.1"/>
    <property type="molecule type" value="Genomic_DNA"/>
</dbReference>
<keyword evidence="2" id="KW-1185">Reference proteome</keyword>
<reference evidence="1 2" key="1">
    <citation type="submission" date="2018-01" db="EMBL/GenBank/DDBJ databases">
        <title>The draft genome sequence of Halioglobus lutimaris HF004.</title>
        <authorList>
            <person name="Du Z.-J."/>
            <person name="Shi M.-J."/>
        </authorList>
    </citation>
    <scope>NUCLEOTIDE SEQUENCE [LARGE SCALE GENOMIC DNA]</scope>
    <source>
        <strain evidence="1 2">HF004</strain>
    </source>
</reference>
<evidence type="ECO:0000313" key="1">
    <source>
        <dbReference type="EMBL" id="PLW67821.1"/>
    </source>
</evidence>
<sequence>MKKILKQLAEQSTSGDLYVRLAEMYLYEHEYGLAFGAVNRGLEKGHLSDTHAAQQLYVRIGDFLGVSCFTNYEDAVSSLSQ</sequence>
<name>A0A2N5X011_9GAMM</name>
<protein>
    <submittedName>
        <fullName evidence="1">Uncharacterized protein</fullName>
    </submittedName>
</protein>
<comment type="caution">
    <text evidence="1">The sequence shown here is derived from an EMBL/GenBank/DDBJ whole genome shotgun (WGS) entry which is preliminary data.</text>
</comment>
<accession>A0A2N5X011</accession>
<gene>
    <name evidence="1" type="ORF">C0039_15495</name>
</gene>
<dbReference type="RefSeq" id="WP_101518588.1">
    <property type="nucleotide sequence ID" value="NZ_PKUS01000023.1"/>
</dbReference>
<dbReference type="AlphaFoldDB" id="A0A2N5X011"/>
<organism evidence="1 2">
    <name type="scientific">Pseudohalioglobus lutimaris</name>
    <dbReference type="NCBI Taxonomy" id="1737061"/>
    <lineage>
        <taxon>Bacteria</taxon>
        <taxon>Pseudomonadati</taxon>
        <taxon>Pseudomonadota</taxon>
        <taxon>Gammaproteobacteria</taxon>
        <taxon>Cellvibrionales</taxon>
        <taxon>Halieaceae</taxon>
        <taxon>Pseudohalioglobus</taxon>
    </lineage>
</organism>
<proteinExistence type="predicted"/>
<evidence type="ECO:0000313" key="2">
    <source>
        <dbReference type="Proteomes" id="UP000235005"/>
    </source>
</evidence>
<dbReference type="Proteomes" id="UP000235005">
    <property type="component" value="Unassembled WGS sequence"/>
</dbReference>